<name>A0A915IDQ0_ROMCU</name>
<sequence>MLQMKLEHTAITNRHMMLPTRLHDHSATRVMQNSVGFHDRNQHVIVYLERGIIHNLVVKTRRKKGGRMKFLRTALS</sequence>
<reference evidence="2" key="1">
    <citation type="submission" date="2022-11" db="UniProtKB">
        <authorList>
            <consortium name="WormBaseParasite"/>
        </authorList>
    </citation>
    <scope>IDENTIFICATION</scope>
</reference>
<protein>
    <submittedName>
        <fullName evidence="2">Uncharacterized protein</fullName>
    </submittedName>
</protein>
<accession>A0A915IDQ0</accession>
<organism evidence="1 2">
    <name type="scientific">Romanomermis culicivorax</name>
    <name type="common">Nematode worm</name>
    <dbReference type="NCBI Taxonomy" id="13658"/>
    <lineage>
        <taxon>Eukaryota</taxon>
        <taxon>Metazoa</taxon>
        <taxon>Ecdysozoa</taxon>
        <taxon>Nematoda</taxon>
        <taxon>Enoplea</taxon>
        <taxon>Dorylaimia</taxon>
        <taxon>Mermithida</taxon>
        <taxon>Mermithoidea</taxon>
        <taxon>Mermithidae</taxon>
        <taxon>Romanomermis</taxon>
    </lineage>
</organism>
<evidence type="ECO:0000313" key="1">
    <source>
        <dbReference type="Proteomes" id="UP000887565"/>
    </source>
</evidence>
<dbReference type="AlphaFoldDB" id="A0A915IDQ0"/>
<dbReference type="Proteomes" id="UP000887565">
    <property type="component" value="Unplaced"/>
</dbReference>
<evidence type="ECO:0000313" key="2">
    <source>
        <dbReference type="WBParaSite" id="nRc.2.0.1.t11918-RA"/>
    </source>
</evidence>
<keyword evidence="1" id="KW-1185">Reference proteome</keyword>
<proteinExistence type="predicted"/>
<dbReference type="WBParaSite" id="nRc.2.0.1.t11918-RA">
    <property type="protein sequence ID" value="nRc.2.0.1.t11918-RA"/>
    <property type="gene ID" value="nRc.2.0.1.g11918"/>
</dbReference>